<feature type="chain" id="PRO_5042231804" description="Glutamate decarboxylase" evidence="8">
    <location>
        <begin position="21"/>
        <end position="514"/>
    </location>
</feature>
<evidence type="ECO:0000313" key="10">
    <source>
        <dbReference type="Proteomes" id="UP001276659"/>
    </source>
</evidence>
<dbReference type="InterPro" id="IPR002129">
    <property type="entry name" value="PyrdxlP-dep_de-COase"/>
</dbReference>
<dbReference type="InterPro" id="IPR015424">
    <property type="entry name" value="PyrdxlP-dep_Trfase"/>
</dbReference>
<dbReference type="Pfam" id="PF00282">
    <property type="entry name" value="Pyridoxal_deC"/>
    <property type="match status" value="1"/>
</dbReference>
<dbReference type="Proteomes" id="UP001276659">
    <property type="component" value="Unassembled WGS sequence"/>
</dbReference>
<evidence type="ECO:0008006" key="11">
    <source>
        <dbReference type="Google" id="ProtNLM"/>
    </source>
</evidence>
<comment type="cofactor">
    <cofactor evidence="1 6 7">
        <name>pyridoxal 5'-phosphate</name>
        <dbReference type="ChEBI" id="CHEBI:597326"/>
    </cofactor>
</comment>
<keyword evidence="8" id="KW-0732">Signal</keyword>
<comment type="similarity">
    <text evidence="2 7">Belongs to the group II decarboxylase family.</text>
</comment>
<keyword evidence="10" id="KW-1185">Reference proteome</keyword>
<feature type="signal peptide" evidence="8">
    <location>
        <begin position="1"/>
        <end position="20"/>
    </location>
</feature>
<dbReference type="GO" id="GO:0005737">
    <property type="term" value="C:cytoplasm"/>
    <property type="evidence" value="ECO:0007669"/>
    <property type="project" value="TreeGrafter"/>
</dbReference>
<evidence type="ECO:0000256" key="5">
    <source>
        <dbReference type="ARBA" id="ARBA00023239"/>
    </source>
</evidence>
<reference evidence="9" key="1">
    <citation type="submission" date="2022-11" db="EMBL/GenBank/DDBJ databases">
        <title>Chromosomal genome sequence assembly and mating type (MAT) locus characterization of the leprose asexual lichenized fungus Lepraria neglecta (Nyl.) Erichsen.</title>
        <authorList>
            <person name="Allen J.L."/>
            <person name="Pfeffer B."/>
        </authorList>
    </citation>
    <scope>NUCLEOTIDE SEQUENCE</scope>
    <source>
        <strain evidence="9">Allen 5258</strain>
    </source>
</reference>
<dbReference type="PANTHER" id="PTHR45677:SF8">
    <property type="entry name" value="CYSTEINE SULFINIC ACID DECARBOXYLASE"/>
    <property type="match status" value="1"/>
</dbReference>
<sequence>MATLILMALAITMLVAIILTAPMRPQMINNGTSDLHDISVEKKQAQDAPKGIPNAMPDPVDQVSAIIPLEPKELIKCLGFVLPEQGLGKDGLTDILEKILQYSVNTWHQGFLHKLYATTNPIGVVSELILAVLNTNLHVYKVSPALSVIERLTSQKLANSFGLTGPHAGGGTHPGGSASNLAALVIARNTAFPAIRHKGNNGRNLVVFTSQDSHYSITKAAQTCGIGARNVWLVPVDAQGQMRVDRLTSLLKEARLQGYEPFFVNATAGTTVLGACDPLHEIADLCDKEGLWMHVDGSWGGAAIFSDKHRHKLRGIERARSITTNPHKMLGVPVTCSFLLASDMRVFWRANRSEAGYLFHQKSDEDDEVSWDLADATLQCGRKGDSLKLALSWIYQGYEGLGRYVETGFDNAQYLASLVHEHPDLILVSTFPPPCLQVCFYHQPDGSGDISMVPVDEVTRHTRSICDRLGSRGLMIDFAPGPHGSFIRVVVNGCTTKATLQRIVHEVVTLDSSH</sequence>
<keyword evidence="5 7" id="KW-0456">Lyase</keyword>
<dbReference type="GO" id="GO:0030170">
    <property type="term" value="F:pyridoxal phosphate binding"/>
    <property type="evidence" value="ECO:0007669"/>
    <property type="project" value="InterPro"/>
</dbReference>
<evidence type="ECO:0000256" key="3">
    <source>
        <dbReference type="ARBA" id="ARBA00022793"/>
    </source>
</evidence>
<dbReference type="PANTHER" id="PTHR45677">
    <property type="entry name" value="GLUTAMATE DECARBOXYLASE-RELATED"/>
    <property type="match status" value="1"/>
</dbReference>
<keyword evidence="4 6" id="KW-0663">Pyridoxal phosphate</keyword>
<evidence type="ECO:0000256" key="7">
    <source>
        <dbReference type="RuleBase" id="RU000382"/>
    </source>
</evidence>
<evidence type="ECO:0000313" key="9">
    <source>
        <dbReference type="EMBL" id="KAK3169211.1"/>
    </source>
</evidence>
<name>A0AAE0DGY3_9LECA</name>
<dbReference type="GO" id="GO:0019752">
    <property type="term" value="P:carboxylic acid metabolic process"/>
    <property type="evidence" value="ECO:0007669"/>
    <property type="project" value="InterPro"/>
</dbReference>
<proteinExistence type="inferred from homology"/>
<protein>
    <recommendedName>
        <fullName evidence="11">Glutamate decarboxylase</fullName>
    </recommendedName>
</protein>
<dbReference type="Gene3D" id="3.90.1150.170">
    <property type="match status" value="1"/>
</dbReference>
<dbReference type="InterPro" id="IPR015421">
    <property type="entry name" value="PyrdxlP-dep_Trfase_major"/>
</dbReference>
<evidence type="ECO:0000256" key="4">
    <source>
        <dbReference type="ARBA" id="ARBA00022898"/>
    </source>
</evidence>
<gene>
    <name evidence="9" type="ORF">OEA41_008594</name>
</gene>
<evidence type="ECO:0000256" key="8">
    <source>
        <dbReference type="SAM" id="SignalP"/>
    </source>
</evidence>
<keyword evidence="3" id="KW-0210">Decarboxylase</keyword>
<accession>A0AAE0DGY3</accession>
<evidence type="ECO:0000256" key="1">
    <source>
        <dbReference type="ARBA" id="ARBA00001933"/>
    </source>
</evidence>
<dbReference type="Gene3D" id="3.40.640.10">
    <property type="entry name" value="Type I PLP-dependent aspartate aminotransferase-like (Major domain)"/>
    <property type="match status" value="1"/>
</dbReference>
<feature type="modified residue" description="N6-(pyridoxal phosphate)lysine" evidence="6">
    <location>
        <position position="328"/>
    </location>
</feature>
<dbReference type="SUPFAM" id="SSF53383">
    <property type="entry name" value="PLP-dependent transferases"/>
    <property type="match status" value="1"/>
</dbReference>
<organism evidence="9 10">
    <name type="scientific">Lepraria neglecta</name>
    <dbReference type="NCBI Taxonomy" id="209136"/>
    <lineage>
        <taxon>Eukaryota</taxon>
        <taxon>Fungi</taxon>
        <taxon>Dikarya</taxon>
        <taxon>Ascomycota</taxon>
        <taxon>Pezizomycotina</taxon>
        <taxon>Lecanoromycetes</taxon>
        <taxon>OSLEUM clade</taxon>
        <taxon>Lecanoromycetidae</taxon>
        <taxon>Lecanorales</taxon>
        <taxon>Lecanorineae</taxon>
        <taxon>Stereocaulaceae</taxon>
        <taxon>Lepraria</taxon>
    </lineage>
</organism>
<evidence type="ECO:0000256" key="2">
    <source>
        <dbReference type="ARBA" id="ARBA00009533"/>
    </source>
</evidence>
<dbReference type="GO" id="GO:0016831">
    <property type="term" value="F:carboxy-lyase activity"/>
    <property type="evidence" value="ECO:0007669"/>
    <property type="project" value="UniProtKB-KW"/>
</dbReference>
<dbReference type="AlphaFoldDB" id="A0AAE0DGY3"/>
<evidence type="ECO:0000256" key="6">
    <source>
        <dbReference type="PIRSR" id="PIRSR602129-50"/>
    </source>
</evidence>
<comment type="caution">
    <text evidence="9">The sequence shown here is derived from an EMBL/GenBank/DDBJ whole genome shotgun (WGS) entry which is preliminary data.</text>
</comment>
<dbReference type="EMBL" id="JASNWA010000009">
    <property type="protein sequence ID" value="KAK3169211.1"/>
    <property type="molecule type" value="Genomic_DNA"/>
</dbReference>